<keyword evidence="4" id="KW-0805">Transcription regulation</keyword>
<evidence type="ECO:0000256" key="8">
    <source>
        <dbReference type="ARBA" id="ARBA00023242"/>
    </source>
</evidence>
<dbReference type="InterPro" id="IPR051615">
    <property type="entry name" value="Transcr_Regulatory_Elem"/>
</dbReference>
<dbReference type="Proteomes" id="UP000050424">
    <property type="component" value="Unassembled WGS sequence"/>
</dbReference>
<organism evidence="11 12">
    <name type="scientific">Neonectria ditissima</name>
    <dbReference type="NCBI Taxonomy" id="78410"/>
    <lineage>
        <taxon>Eukaryota</taxon>
        <taxon>Fungi</taxon>
        <taxon>Dikarya</taxon>
        <taxon>Ascomycota</taxon>
        <taxon>Pezizomycotina</taxon>
        <taxon>Sordariomycetes</taxon>
        <taxon>Hypocreomycetidae</taxon>
        <taxon>Hypocreales</taxon>
        <taxon>Nectriaceae</taxon>
        <taxon>Neonectria</taxon>
    </lineage>
</organism>
<evidence type="ECO:0000256" key="2">
    <source>
        <dbReference type="ARBA" id="ARBA00022723"/>
    </source>
</evidence>
<evidence type="ECO:0000313" key="11">
    <source>
        <dbReference type="EMBL" id="KPM41754.1"/>
    </source>
</evidence>
<dbReference type="GO" id="GO:0008270">
    <property type="term" value="F:zinc ion binding"/>
    <property type="evidence" value="ECO:0007669"/>
    <property type="project" value="InterPro"/>
</dbReference>
<protein>
    <recommendedName>
        <fullName evidence="10">Xylanolytic transcriptional activator regulatory domain-containing protein</fullName>
    </recommendedName>
</protein>
<dbReference type="AlphaFoldDB" id="A0A0P7BFG5"/>
<keyword evidence="3" id="KW-0862">Zinc</keyword>
<evidence type="ECO:0000256" key="5">
    <source>
        <dbReference type="ARBA" id="ARBA00023125"/>
    </source>
</evidence>
<comment type="similarity">
    <text evidence="1">Belongs to the D-glutamate cyclase family.</text>
</comment>
<dbReference type="Gene3D" id="3.40.1640.10">
    <property type="entry name" value="PSTPO5379-like"/>
    <property type="match status" value="1"/>
</dbReference>
<evidence type="ECO:0000256" key="7">
    <source>
        <dbReference type="ARBA" id="ARBA00023239"/>
    </source>
</evidence>
<evidence type="ECO:0000256" key="9">
    <source>
        <dbReference type="SAM" id="MobiDB-lite"/>
    </source>
</evidence>
<dbReference type="CDD" id="cd12148">
    <property type="entry name" value="fungal_TF_MHR"/>
    <property type="match status" value="1"/>
</dbReference>
<dbReference type="InterPro" id="IPR038021">
    <property type="entry name" value="Putative_hydro-lyase"/>
</dbReference>
<dbReference type="FunFam" id="3.30.2040.10:FF:000001">
    <property type="entry name" value="D-glutamate cyclase, mitochondrial"/>
    <property type="match status" value="1"/>
</dbReference>
<dbReference type="Pfam" id="PF07286">
    <property type="entry name" value="D-Glu_cyclase"/>
    <property type="match status" value="1"/>
</dbReference>
<evidence type="ECO:0000259" key="10">
    <source>
        <dbReference type="SMART" id="SM00906"/>
    </source>
</evidence>
<keyword evidence="12" id="KW-1185">Reference proteome</keyword>
<feature type="region of interest" description="Disordered" evidence="9">
    <location>
        <begin position="396"/>
        <end position="418"/>
    </location>
</feature>
<evidence type="ECO:0000256" key="6">
    <source>
        <dbReference type="ARBA" id="ARBA00023163"/>
    </source>
</evidence>
<keyword evidence="8" id="KW-0539">Nucleus</keyword>
<dbReference type="SUPFAM" id="SSF160920">
    <property type="entry name" value="PSTPO5379-like"/>
    <property type="match status" value="1"/>
</dbReference>
<accession>A0A0P7BFG5</accession>
<sequence length="978" mass="108915">MAAMEVPWQHQCLQTTVLATAEDARSAARHNLHTTSTSGLAPGHVQANLIILPSRYAADFRTLCARNPVPCPLIAESVDVGRYDSVKSWIRGLRGNDILADGCDIRTDSPRYMVYKNSRLEKASCRDITAEWTEDHVAFLIGCSYSFETELTGAGLPPRHAVLKRNVPMYRTTVPLCPSGVFQGGTYVVSMRPYRKEDVDLVRNITRKYGNTHGEPICWGWESLKTLGIKDIDDPEWGDAPLTLDGRRLGEFHGEDAEEVPVFWGCGVTPQEAVMRAGLIAQVAAVYHSRNLRSTYSPAQHQPRRRSSASANPLRWPSLEPLLEPRPTCSSASCPSGGIMEDTQTPMGESIKISPISKGYVQALEGQVASLELLIHKLAVADSTERDRILSELAVSPPDSADLASSKPALEQKANADPKVVAAQVRSGQLRRPRSSNATQFFGGTSAFHIHLSHEASLSPSDGTSPLELSTGQPFGSSGLSENNSVVSSSDYSFLYAPHDETSQACMAAYFKYQYHFHMLVYREYFLRDYDVGSGKYYSDALLFSICALGAMQLDDSRNISDIFANQAQTLIYSMLDSPDLTTLQALALLGYREIGVSHTSKGWLFCGMAFRLAHEMGLHLDPNNWDASVESTNRATELSVRDTEILRRVYWAIFIADKQLSLYFGRPPALHPSESDVRNTIRLQYPPDWEGLLDTYICKGASSTEFEDGVALVGSFIYQAELCKIVHVMITDLFENRRGNVDDTVAAARSRQIHVSMTKWLSSLPGTLHWNQWTVGVVQPAVLRMHMLFHTVMIILHRPPSHMFEKPGIAESEDVEICYESLQAILRLMRTYSRHYRYRSLSLDFVQTLSTAAGTVMMKRFFQCASWDDSDIARSLSTILDAMEEVQHTWPCVGELKDYIMRARHAQTVVPPEDPLNVPDLMNGLELNHNVTAELMAQWGDELGTLVTDEFLSMQLQGTEQGIHAQFDFNQPPTLGP</sequence>
<dbReference type="PANTHER" id="PTHR31313">
    <property type="entry name" value="TY1 ENHANCER ACTIVATOR"/>
    <property type="match status" value="1"/>
</dbReference>
<evidence type="ECO:0000313" key="12">
    <source>
        <dbReference type="Proteomes" id="UP000050424"/>
    </source>
</evidence>
<dbReference type="STRING" id="78410.A0A0P7BFG5"/>
<dbReference type="SMART" id="SM00906">
    <property type="entry name" value="Fungal_trans"/>
    <property type="match status" value="1"/>
</dbReference>
<dbReference type="Pfam" id="PF04082">
    <property type="entry name" value="Fungal_trans"/>
    <property type="match status" value="1"/>
</dbReference>
<comment type="caution">
    <text evidence="11">The sequence shown here is derived from an EMBL/GenBank/DDBJ whole genome shotgun (WGS) entry which is preliminary data.</text>
</comment>
<dbReference type="Gene3D" id="3.30.2040.10">
    <property type="entry name" value="PSTPO5379-like domain"/>
    <property type="match status" value="1"/>
</dbReference>
<dbReference type="GO" id="GO:0006351">
    <property type="term" value="P:DNA-templated transcription"/>
    <property type="evidence" value="ECO:0007669"/>
    <property type="project" value="InterPro"/>
</dbReference>
<feature type="domain" description="Xylanolytic transcriptional activator regulatory" evidence="10">
    <location>
        <begin position="603"/>
        <end position="691"/>
    </location>
</feature>
<dbReference type="InterPro" id="IPR007219">
    <property type="entry name" value="XnlR_reg_dom"/>
</dbReference>
<keyword evidence="7" id="KW-0456">Lyase</keyword>
<reference evidence="11 12" key="1">
    <citation type="submission" date="2015-09" db="EMBL/GenBank/DDBJ databases">
        <title>Draft genome of a European isolate of the apple canker pathogen Neonectria ditissima.</title>
        <authorList>
            <person name="Gomez-Cortecero A."/>
            <person name="Harrison R.J."/>
            <person name="Armitage A.D."/>
        </authorList>
    </citation>
    <scope>NUCLEOTIDE SEQUENCE [LARGE SCALE GENOMIC DNA]</scope>
    <source>
        <strain evidence="11 12">R09/05</strain>
    </source>
</reference>
<gene>
    <name evidence="11" type="ORF">AK830_g4794</name>
</gene>
<dbReference type="PANTHER" id="PTHR31313:SF81">
    <property type="entry name" value="TY1 ENHANCER ACTIVATOR"/>
    <property type="match status" value="1"/>
</dbReference>
<evidence type="ECO:0000256" key="4">
    <source>
        <dbReference type="ARBA" id="ARBA00023015"/>
    </source>
</evidence>
<keyword evidence="2" id="KW-0479">Metal-binding</keyword>
<dbReference type="GO" id="GO:0003677">
    <property type="term" value="F:DNA binding"/>
    <property type="evidence" value="ECO:0007669"/>
    <property type="project" value="UniProtKB-KW"/>
</dbReference>
<evidence type="ECO:0000256" key="3">
    <source>
        <dbReference type="ARBA" id="ARBA00022833"/>
    </source>
</evidence>
<feature type="region of interest" description="Disordered" evidence="9">
    <location>
        <begin position="295"/>
        <end position="344"/>
    </location>
</feature>
<dbReference type="EMBL" id="LKCW01000059">
    <property type="protein sequence ID" value="KPM41754.1"/>
    <property type="molecule type" value="Genomic_DNA"/>
</dbReference>
<evidence type="ECO:0000256" key="1">
    <source>
        <dbReference type="ARBA" id="ARBA00007896"/>
    </source>
</evidence>
<proteinExistence type="inferred from homology"/>
<keyword evidence="5" id="KW-0238">DNA-binding</keyword>
<dbReference type="GO" id="GO:0016829">
    <property type="term" value="F:lyase activity"/>
    <property type="evidence" value="ECO:0007669"/>
    <property type="project" value="UniProtKB-KW"/>
</dbReference>
<keyword evidence="6" id="KW-0804">Transcription</keyword>
<dbReference type="InterPro" id="IPR009906">
    <property type="entry name" value="D-Glu_cyclase"/>
</dbReference>
<dbReference type="OrthoDB" id="4161332at2759"/>
<name>A0A0P7BFG5_9HYPO</name>